<feature type="transmembrane region" description="Helical" evidence="1">
    <location>
        <begin position="45"/>
        <end position="65"/>
    </location>
</feature>
<dbReference type="GO" id="GO:0016853">
    <property type="term" value="F:isomerase activity"/>
    <property type="evidence" value="ECO:0007669"/>
    <property type="project" value="UniProtKB-KW"/>
</dbReference>
<dbReference type="InterPro" id="IPR032675">
    <property type="entry name" value="LRR_dom_sf"/>
</dbReference>
<feature type="transmembrane region" description="Helical" evidence="1">
    <location>
        <begin position="7"/>
        <end position="25"/>
    </location>
</feature>
<feature type="domain" description="Cytochrome C Planctomycete-type" evidence="2">
    <location>
        <begin position="194"/>
        <end position="253"/>
    </location>
</feature>
<protein>
    <submittedName>
        <fullName evidence="4">Peptidylprolyl isomerase</fullName>
    </submittedName>
</protein>
<keyword evidence="5" id="KW-1185">Reference proteome</keyword>
<dbReference type="Proteomes" id="UP000249873">
    <property type="component" value="Chromosome"/>
</dbReference>
<proteinExistence type="predicted"/>
<keyword evidence="1" id="KW-1133">Transmembrane helix</keyword>
<evidence type="ECO:0000313" key="5">
    <source>
        <dbReference type="Proteomes" id="UP000249873"/>
    </source>
</evidence>
<evidence type="ECO:0000313" key="4">
    <source>
        <dbReference type="EMBL" id="AWW00657.1"/>
    </source>
</evidence>
<sequence>MNRVQKVASPILIFLNVMLVFLLVFESKVDLPLIFAPLGRVHPLFLHFPIGVFFVAAFLHLGAKFFKETKLDELLKFLFLVSAFTAVLTALFGFFLGQESGYAAEQLKWHKWLGILTSLVLWGAYFSLEKSWKYSKPLTVSAAIIILITGHLGGEITHGVNYVLAPLQIETKKPFDPNGPIFAEAINPILEAKCLSCHNDKKMKGELNMASLSKIMKGGEDGPLWLAGDALNSHIIKSAKLPLDDKKHMPPKGKPQLTALEVSILERWINQGAKPDLSLAELSEGDSLHQMVMKQYGGQKEEKTYEFSAVSESTLADVKTPFCTVEALALNSPALKANFYVTERYDPATLSNLKKVSEQLVELNLAKMPVSDEDLSLIAGFENLEKLVLNSSDITGKNLDVLVKLKNLVSLSLSGCALEKGSLEKLAKFPALEQLFVWNTGLDVAEVDAFEKSNKKVVVSKGFVPTDDDMLKINPPNLLSKSAILKEGEKAQLKHGLPNVTIRYVTDAAQLDSVSGTIYKDEIPLEGFTKVKALATKNGWYASDMREFTFYRSSFKADSAWLLSPTNKQYPGVGSSTVIDQKQGDKANFKDFAWLGYKGSDAEILLKINSKDKLKGLTVSYMKGVSSYIMPPQEVQVWAGDNRNDLKLIATKSPEALKKEEPVTYEGLNFTLDKSYKYIKIVGKPINKLPKWHGGAGEKAWLFIDEIYLY</sequence>
<reference evidence="4 5" key="1">
    <citation type="submission" date="2018-05" db="EMBL/GenBank/DDBJ databases">
        <title>Complete genome sequence of Arcticibacterium luteifluviistationis SM1504T, a cytophagaceae bacterium isolated from Arctic surface seawater.</title>
        <authorList>
            <person name="Li Y."/>
            <person name="Qin Q.-L."/>
        </authorList>
    </citation>
    <scope>NUCLEOTIDE SEQUENCE [LARGE SCALE GENOMIC DNA]</scope>
    <source>
        <strain evidence="4 5">SM1504</strain>
    </source>
</reference>
<dbReference type="InterPro" id="IPR019251">
    <property type="entry name" value="DUF2231_TM"/>
</dbReference>
<dbReference type="PANTHER" id="PTHR35889:SF3">
    <property type="entry name" value="F-BOX DOMAIN-CONTAINING PROTEIN"/>
    <property type="match status" value="1"/>
</dbReference>
<dbReference type="OrthoDB" id="713772at2"/>
<keyword evidence="4" id="KW-0413">Isomerase</keyword>
<dbReference type="Pfam" id="PF07635">
    <property type="entry name" value="PSCyt1"/>
    <property type="match status" value="1"/>
</dbReference>
<feature type="domain" description="DUF2231" evidence="3">
    <location>
        <begin position="41"/>
        <end position="156"/>
    </location>
</feature>
<evidence type="ECO:0000259" key="3">
    <source>
        <dbReference type="Pfam" id="PF09990"/>
    </source>
</evidence>
<dbReference type="RefSeq" id="WP_111374023.1">
    <property type="nucleotide sequence ID" value="NZ_CP029480.1"/>
</dbReference>
<dbReference type="KEGG" id="als:DJ013_21700"/>
<dbReference type="SUPFAM" id="SSF52047">
    <property type="entry name" value="RNI-like"/>
    <property type="match status" value="1"/>
</dbReference>
<dbReference type="Pfam" id="PF09990">
    <property type="entry name" value="DUF2231"/>
    <property type="match status" value="1"/>
</dbReference>
<feature type="transmembrane region" description="Helical" evidence="1">
    <location>
        <begin position="77"/>
        <end position="97"/>
    </location>
</feature>
<keyword evidence="1" id="KW-0812">Transmembrane</keyword>
<dbReference type="PANTHER" id="PTHR35889">
    <property type="entry name" value="CYCLOINULO-OLIGOSACCHARIDE FRUCTANOTRANSFERASE-RELATED"/>
    <property type="match status" value="1"/>
</dbReference>
<dbReference type="Gene3D" id="3.80.10.10">
    <property type="entry name" value="Ribonuclease Inhibitor"/>
    <property type="match status" value="1"/>
</dbReference>
<name>A0A2Z4GHC3_9BACT</name>
<feature type="transmembrane region" description="Helical" evidence="1">
    <location>
        <begin position="140"/>
        <end position="164"/>
    </location>
</feature>
<gene>
    <name evidence="4" type="ORF">DJ013_21700</name>
</gene>
<feature type="transmembrane region" description="Helical" evidence="1">
    <location>
        <begin position="109"/>
        <end position="128"/>
    </location>
</feature>
<organism evidence="4 5">
    <name type="scientific">Arcticibacterium luteifluviistationis</name>
    <dbReference type="NCBI Taxonomy" id="1784714"/>
    <lineage>
        <taxon>Bacteria</taxon>
        <taxon>Pseudomonadati</taxon>
        <taxon>Bacteroidota</taxon>
        <taxon>Cytophagia</taxon>
        <taxon>Cytophagales</taxon>
        <taxon>Leadbetterellaceae</taxon>
        <taxon>Arcticibacterium</taxon>
    </lineage>
</organism>
<accession>A0A2Z4GHC3</accession>
<dbReference type="InterPro" id="IPR011429">
    <property type="entry name" value="Cyt_c_Planctomycete-type"/>
</dbReference>
<keyword evidence="1" id="KW-0472">Membrane</keyword>
<evidence type="ECO:0000259" key="2">
    <source>
        <dbReference type="Pfam" id="PF07635"/>
    </source>
</evidence>
<evidence type="ECO:0000256" key="1">
    <source>
        <dbReference type="SAM" id="Phobius"/>
    </source>
</evidence>
<dbReference type="EMBL" id="CP029480">
    <property type="protein sequence ID" value="AWW00657.1"/>
    <property type="molecule type" value="Genomic_DNA"/>
</dbReference>
<dbReference type="AlphaFoldDB" id="A0A2Z4GHC3"/>